<dbReference type="Gene3D" id="1.10.8.10">
    <property type="entry name" value="DNA helicase RuvA subunit, C-terminal domain"/>
    <property type="match status" value="2"/>
</dbReference>
<feature type="domain" description="UBP-type" evidence="18">
    <location>
        <begin position="171"/>
        <end position="280"/>
    </location>
</feature>
<dbReference type="GO" id="GO:0006508">
    <property type="term" value="P:proteolysis"/>
    <property type="evidence" value="ECO:0007669"/>
    <property type="project" value="UniProtKB-KW"/>
</dbReference>
<feature type="domain" description="UBA" evidence="16">
    <location>
        <begin position="690"/>
        <end position="730"/>
    </location>
</feature>
<feature type="domain" description="UBA" evidence="16">
    <location>
        <begin position="623"/>
        <end position="664"/>
    </location>
</feature>
<dbReference type="GO" id="GO:0008270">
    <property type="term" value="F:zinc ion binding"/>
    <property type="evidence" value="ECO:0007669"/>
    <property type="project" value="UniProtKB-UniRule"/>
</dbReference>
<dbReference type="InterPro" id="IPR013083">
    <property type="entry name" value="Znf_RING/FYVE/PHD"/>
</dbReference>
<evidence type="ECO:0000256" key="6">
    <source>
        <dbReference type="ARBA" id="ARBA00022771"/>
    </source>
</evidence>
<dbReference type="InterPro" id="IPR041432">
    <property type="entry name" value="UBP13_Znf-UBP_var"/>
</dbReference>
<evidence type="ECO:0000256" key="7">
    <source>
        <dbReference type="ARBA" id="ARBA00022786"/>
    </source>
</evidence>
<evidence type="ECO:0000259" key="17">
    <source>
        <dbReference type="PROSITE" id="PS50235"/>
    </source>
</evidence>
<evidence type="ECO:0000256" key="13">
    <source>
        <dbReference type="PIRSR" id="PIRSR016308-3"/>
    </source>
</evidence>
<dbReference type="PROSITE" id="PS00972">
    <property type="entry name" value="USP_1"/>
    <property type="match status" value="1"/>
</dbReference>
<keyword evidence="10 11" id="KW-0862">Zinc</keyword>
<evidence type="ECO:0000256" key="12">
    <source>
        <dbReference type="PIRSR" id="PIRSR016308-1"/>
    </source>
</evidence>
<name>A0A2J7R738_9NEOP</name>
<dbReference type="STRING" id="105785.A0A2J7R738"/>
<comment type="caution">
    <text evidence="19">The sequence shown here is derived from an EMBL/GenBank/DDBJ whole genome shotgun (WGS) entry which is preliminary data.</text>
</comment>
<keyword evidence="7 11" id="KW-0833">Ubl conjugation pathway</keyword>
<evidence type="ECO:0000313" key="20">
    <source>
        <dbReference type="Proteomes" id="UP000235965"/>
    </source>
</evidence>
<keyword evidence="3 11" id="KW-0645">Protease</keyword>
<dbReference type="InterPro" id="IPR018200">
    <property type="entry name" value="USP_CS"/>
</dbReference>
<evidence type="ECO:0000256" key="2">
    <source>
        <dbReference type="ARBA" id="ARBA00009085"/>
    </source>
</evidence>
<keyword evidence="20" id="KW-1185">Reference proteome</keyword>
<dbReference type="PANTHER" id="PTHR21646">
    <property type="entry name" value="UBIQUITIN CARBOXYL-TERMINAL HYDROLASE"/>
    <property type="match status" value="1"/>
</dbReference>
<keyword evidence="5" id="KW-0677">Repeat</keyword>
<dbReference type="CDD" id="cd14294">
    <property type="entry name" value="UBA1_UBP5_like"/>
    <property type="match status" value="1"/>
</dbReference>
<feature type="binding site" evidence="13">
    <location>
        <position position="215"/>
    </location>
    <ligand>
        <name>Zn(2+)</name>
        <dbReference type="ChEBI" id="CHEBI:29105"/>
    </ligand>
</feature>
<feature type="active site" description="Nucleophile" evidence="12">
    <location>
        <position position="332"/>
    </location>
</feature>
<feature type="active site" description="Proton acceptor" evidence="12">
    <location>
        <position position="772"/>
    </location>
</feature>
<dbReference type="EMBL" id="NEVH01006738">
    <property type="protein sequence ID" value="PNF36649.1"/>
    <property type="molecule type" value="Genomic_DNA"/>
</dbReference>
<dbReference type="OrthoDB" id="361536at2759"/>
<dbReference type="SUPFAM" id="SSF54001">
    <property type="entry name" value="Cysteine proteinases"/>
    <property type="match status" value="1"/>
</dbReference>
<dbReference type="CDD" id="cd02658">
    <property type="entry name" value="Peptidase_C19B"/>
    <property type="match status" value="1"/>
</dbReference>
<evidence type="ECO:0000259" key="18">
    <source>
        <dbReference type="PROSITE" id="PS50271"/>
    </source>
</evidence>
<keyword evidence="9 11" id="KW-0788">Thiol protease</keyword>
<dbReference type="Pfam" id="PF00627">
    <property type="entry name" value="UBA"/>
    <property type="match status" value="2"/>
</dbReference>
<evidence type="ECO:0000256" key="10">
    <source>
        <dbReference type="ARBA" id="ARBA00022833"/>
    </source>
</evidence>
<dbReference type="PIRSF" id="PIRSF016308">
    <property type="entry name" value="UBP"/>
    <property type="match status" value="1"/>
</dbReference>
<dbReference type="FunCoup" id="A0A2J7R738">
    <property type="interactions" value="1992"/>
</dbReference>
<dbReference type="SMART" id="SM00290">
    <property type="entry name" value="ZnF_UBP"/>
    <property type="match status" value="1"/>
</dbReference>
<keyword evidence="4 11" id="KW-0479">Metal-binding</keyword>
<feature type="binding site" evidence="13">
    <location>
        <position position="198"/>
    </location>
    <ligand>
        <name>Zn(2+)</name>
        <dbReference type="ChEBI" id="CHEBI:29105"/>
    </ligand>
</feature>
<dbReference type="SMART" id="SM00165">
    <property type="entry name" value="UBA"/>
    <property type="match status" value="2"/>
</dbReference>
<organism evidence="19 20">
    <name type="scientific">Cryptotermes secundus</name>
    <dbReference type="NCBI Taxonomy" id="105785"/>
    <lineage>
        <taxon>Eukaryota</taxon>
        <taxon>Metazoa</taxon>
        <taxon>Ecdysozoa</taxon>
        <taxon>Arthropoda</taxon>
        <taxon>Hexapoda</taxon>
        <taxon>Insecta</taxon>
        <taxon>Pterygota</taxon>
        <taxon>Neoptera</taxon>
        <taxon>Polyneoptera</taxon>
        <taxon>Dictyoptera</taxon>
        <taxon>Blattodea</taxon>
        <taxon>Blattoidea</taxon>
        <taxon>Termitoidae</taxon>
        <taxon>Kalotermitidae</taxon>
        <taxon>Cryptotermitinae</taxon>
        <taxon>Cryptotermes</taxon>
    </lineage>
</organism>
<dbReference type="InterPro" id="IPR015940">
    <property type="entry name" value="UBA"/>
</dbReference>
<evidence type="ECO:0000256" key="4">
    <source>
        <dbReference type="ARBA" id="ARBA00022723"/>
    </source>
</evidence>
<dbReference type="EC" id="3.4.19.12" evidence="11 15"/>
<dbReference type="Pfam" id="PF17807">
    <property type="entry name" value="zf-UBP_var"/>
    <property type="match status" value="1"/>
</dbReference>
<dbReference type="InterPro" id="IPR001394">
    <property type="entry name" value="Peptidase_C19_UCH"/>
</dbReference>
<proteinExistence type="inferred from homology"/>
<dbReference type="SUPFAM" id="SSF57850">
    <property type="entry name" value="RING/U-box"/>
    <property type="match status" value="1"/>
</dbReference>
<dbReference type="FunFam" id="1.10.8.10:FF:000086">
    <property type="entry name" value="Ubiquitin carboxyl-terminal hydrolase"/>
    <property type="match status" value="1"/>
</dbReference>
<evidence type="ECO:0000313" key="19">
    <source>
        <dbReference type="EMBL" id="PNF36649.1"/>
    </source>
</evidence>
<evidence type="ECO:0000256" key="5">
    <source>
        <dbReference type="ARBA" id="ARBA00022737"/>
    </source>
</evidence>
<dbReference type="FunFam" id="3.30.40.10:FF:000026">
    <property type="entry name" value="Ubiquitin carboxyl-terminal hydrolase"/>
    <property type="match status" value="1"/>
</dbReference>
<keyword evidence="6 14" id="KW-0863">Zinc-finger</keyword>
<dbReference type="Gene3D" id="3.90.70.10">
    <property type="entry name" value="Cysteine proteinases"/>
    <property type="match status" value="1"/>
</dbReference>
<dbReference type="InterPro" id="IPR016652">
    <property type="entry name" value="Ubiquitinyl_hydrolase"/>
</dbReference>
<dbReference type="InterPro" id="IPR009060">
    <property type="entry name" value="UBA-like_sf"/>
</dbReference>
<evidence type="ECO:0000256" key="1">
    <source>
        <dbReference type="ARBA" id="ARBA00000707"/>
    </source>
</evidence>
<dbReference type="PROSITE" id="PS50030">
    <property type="entry name" value="UBA"/>
    <property type="match status" value="2"/>
</dbReference>
<comment type="catalytic activity">
    <reaction evidence="1 11 15">
        <text>Thiol-dependent hydrolysis of ester, thioester, amide, peptide and isopeptide bonds formed by the C-terminal Gly of ubiquitin (a 76-residue protein attached to proteins as an intracellular targeting signal).</text>
        <dbReference type="EC" id="3.4.19.12"/>
    </reaction>
</comment>
<dbReference type="GO" id="GO:0004843">
    <property type="term" value="F:cysteine-type deubiquitinase activity"/>
    <property type="evidence" value="ECO:0007669"/>
    <property type="project" value="UniProtKB-UniRule"/>
</dbReference>
<evidence type="ECO:0000256" key="9">
    <source>
        <dbReference type="ARBA" id="ARBA00022807"/>
    </source>
</evidence>
<dbReference type="InterPro" id="IPR001607">
    <property type="entry name" value="Znf_UBP"/>
</dbReference>
<gene>
    <name evidence="19" type="primary">USP5_2</name>
    <name evidence="19" type="ORF">B7P43_G13330</name>
</gene>
<feature type="binding site" evidence="13">
    <location>
        <position position="195"/>
    </location>
    <ligand>
        <name>Zn(2+)</name>
        <dbReference type="ChEBI" id="CHEBI:29105"/>
    </ligand>
</feature>
<accession>A0A2J7R738</accession>
<dbReference type="InterPro" id="IPR038765">
    <property type="entry name" value="Papain-like_cys_pep_sf"/>
</dbReference>
<evidence type="ECO:0000256" key="14">
    <source>
        <dbReference type="PROSITE-ProRule" id="PRU00502"/>
    </source>
</evidence>
<dbReference type="InParanoid" id="A0A2J7R738"/>
<feature type="binding site" evidence="13">
    <location>
        <position position="228"/>
    </location>
    <ligand>
        <name>Zn(2+)</name>
        <dbReference type="ChEBI" id="CHEBI:29105"/>
    </ligand>
</feature>
<keyword evidence="8 11" id="KW-0378">Hydrolase</keyword>
<dbReference type="PANTHER" id="PTHR21646:SF10">
    <property type="entry name" value="UBIQUITIN CARBOXYL-TERMINAL HYDROLASE 14"/>
    <property type="match status" value="1"/>
</dbReference>
<evidence type="ECO:0000256" key="3">
    <source>
        <dbReference type="ARBA" id="ARBA00022670"/>
    </source>
</evidence>
<dbReference type="AlphaFoldDB" id="A0A2J7R738"/>
<dbReference type="Gene3D" id="3.30.40.10">
    <property type="entry name" value="Zinc/RING finger domain, C3HC4 (zinc finger)"/>
    <property type="match status" value="2"/>
</dbReference>
<comment type="similarity">
    <text evidence="2 11 15">Belongs to the peptidase C19 family.</text>
</comment>
<evidence type="ECO:0000259" key="16">
    <source>
        <dbReference type="PROSITE" id="PS50030"/>
    </source>
</evidence>
<dbReference type="Pfam" id="PF02148">
    <property type="entry name" value="zf-UBP"/>
    <property type="match status" value="1"/>
</dbReference>
<dbReference type="InterPro" id="IPR050185">
    <property type="entry name" value="Ub_carboxyl-term_hydrolase"/>
</dbReference>
<feature type="domain" description="USP" evidence="17">
    <location>
        <begin position="323"/>
        <end position="810"/>
    </location>
</feature>
<dbReference type="PROSITE" id="PS50271">
    <property type="entry name" value="ZF_UBP"/>
    <property type="match status" value="1"/>
</dbReference>
<dbReference type="SUPFAM" id="SSF46934">
    <property type="entry name" value="UBA-like"/>
    <property type="match status" value="1"/>
</dbReference>
<dbReference type="CDD" id="cd14386">
    <property type="entry name" value="UBA2_UBP5"/>
    <property type="match status" value="1"/>
</dbReference>
<dbReference type="InterPro" id="IPR028889">
    <property type="entry name" value="USP"/>
</dbReference>
<evidence type="ECO:0000256" key="11">
    <source>
        <dbReference type="PIRNR" id="PIRNR016308"/>
    </source>
</evidence>
<sequence length="810" mass="90604">MTAIELLTPHLNSIKIPDNSQKIYKDECVFSFDTPETDTGLYVSLNNFLGFGRDYVERNYRKTGNAVYLHIHRIKKELPSEQPGDGPEKKITRLAIGVEGGFDPDAGKKKFEYEESYSIVVLPDFVSISWPDPQLPEIVNASVKAIIKAESASKLAELEALAVTWDGEVRVVTKHAENLLQLDNGKKIPPCGWKCEKCDLTQNLWLNLTDGSILCGRKFYDGSGGNDHAVEHYRSTGYPLAVKLGTITKDGRADVFSYDEDNMVEDPNLIVHLAHFGINIAQMEKTDKSMVELELDLNQKFGEWVALQEAGSQLKPLYGPGYTGLINLGNSCYMNSIIQVIFVIPDFVRRFVEGSAEIFDSASSDPASDFNVQMSKLGIGLLGGKYSKVPPEGSKAKQTNDDLQPGISPHMFKSLIGKGHPLFSTKRQQDAQEFFLHFINTLERNSRHRNNPSDCFKFSVEDRFQCSKSKKVKYTYRTEYSLPLPITLEAAVNKEEVAAYEAQKAEVEDKGQRLDPNVLVRPRIKLSSCLEAFSEAEIVEHFYSSALNEKTTARKTTRLASFPDYLLIHLKKFTVREDWVPIKLDVAVEMPDELDLSPLRGSGLQPGEDPLPEITGAPPPSPVLDQEVLKQLIDMGFPPEACKKAVYFTDNKGLEPATNWVMDHIGDSDFADPFVPPGTDFKTGGKSSFIPNEDAVSMIMMMGFTRAQSTRALKATDNDVERAADWIFSHQAELDSEDSQGATVEPTFRDGGSRYRLIAFISHMGTSTMVGHYVCHILRDGHWVIYNDNKVALSENPPKELGYLYLYQRL</sequence>
<reference evidence="19 20" key="1">
    <citation type="submission" date="2017-12" db="EMBL/GenBank/DDBJ databases">
        <title>Hemimetabolous genomes reveal molecular basis of termite eusociality.</title>
        <authorList>
            <person name="Harrison M.C."/>
            <person name="Jongepier E."/>
            <person name="Robertson H.M."/>
            <person name="Arning N."/>
            <person name="Bitard-Feildel T."/>
            <person name="Chao H."/>
            <person name="Childers C.P."/>
            <person name="Dinh H."/>
            <person name="Doddapaneni H."/>
            <person name="Dugan S."/>
            <person name="Gowin J."/>
            <person name="Greiner C."/>
            <person name="Han Y."/>
            <person name="Hu H."/>
            <person name="Hughes D.S.T."/>
            <person name="Huylmans A.-K."/>
            <person name="Kemena C."/>
            <person name="Kremer L.P.M."/>
            <person name="Lee S.L."/>
            <person name="Lopez-Ezquerra A."/>
            <person name="Mallet L."/>
            <person name="Monroy-Kuhn J.M."/>
            <person name="Moser A."/>
            <person name="Murali S.C."/>
            <person name="Muzny D.M."/>
            <person name="Otani S."/>
            <person name="Piulachs M.-D."/>
            <person name="Poelchau M."/>
            <person name="Qu J."/>
            <person name="Schaub F."/>
            <person name="Wada-Katsumata A."/>
            <person name="Worley K.C."/>
            <person name="Xie Q."/>
            <person name="Ylla G."/>
            <person name="Poulsen M."/>
            <person name="Gibbs R.A."/>
            <person name="Schal C."/>
            <person name="Richards S."/>
            <person name="Belles X."/>
            <person name="Korb J."/>
            <person name="Bornberg-Bauer E."/>
        </authorList>
    </citation>
    <scope>NUCLEOTIDE SEQUENCE [LARGE SCALE GENOMIC DNA]</scope>
    <source>
        <tissue evidence="19">Whole body</tissue>
    </source>
</reference>
<dbReference type="PROSITE" id="PS00973">
    <property type="entry name" value="USP_2"/>
    <property type="match status" value="1"/>
</dbReference>
<evidence type="ECO:0000256" key="8">
    <source>
        <dbReference type="ARBA" id="ARBA00022801"/>
    </source>
</evidence>
<dbReference type="PROSITE" id="PS50235">
    <property type="entry name" value="USP_3"/>
    <property type="match status" value="1"/>
</dbReference>
<evidence type="ECO:0000256" key="15">
    <source>
        <dbReference type="RuleBase" id="RU366025"/>
    </source>
</evidence>
<dbReference type="Pfam" id="PF00443">
    <property type="entry name" value="UCH"/>
    <property type="match status" value="1"/>
</dbReference>
<dbReference type="Proteomes" id="UP000235965">
    <property type="component" value="Unassembled WGS sequence"/>
</dbReference>
<protein>
    <recommendedName>
        <fullName evidence="11 15">Ubiquitin carboxyl-terminal hydrolase</fullName>
        <ecNumber evidence="11 15">3.4.19.12</ecNumber>
    </recommendedName>
</protein>
<dbReference type="GO" id="GO:0016579">
    <property type="term" value="P:protein deubiquitination"/>
    <property type="evidence" value="ECO:0007669"/>
    <property type="project" value="InterPro"/>
</dbReference>